<dbReference type="Proteomes" id="UP000177165">
    <property type="component" value="Unassembled WGS sequence"/>
</dbReference>
<keyword evidence="2" id="KW-0472">Membrane</keyword>
<name>A0A1G2AR81_9BACT</name>
<dbReference type="AlphaFoldDB" id="A0A1G2AR81"/>
<comment type="caution">
    <text evidence="4">The sequence shown here is derived from an EMBL/GenBank/DDBJ whole genome shotgun (WGS) entry which is preliminary data.</text>
</comment>
<dbReference type="EMBL" id="MHKB01000009">
    <property type="protein sequence ID" value="OGY79393.1"/>
    <property type="molecule type" value="Genomic_DNA"/>
</dbReference>
<feature type="coiled-coil region" evidence="1">
    <location>
        <begin position="183"/>
        <end position="254"/>
    </location>
</feature>
<accession>A0A1G2AR81</accession>
<reference evidence="4 5" key="1">
    <citation type="journal article" date="2016" name="Nat. Commun.">
        <title>Thousands of microbial genomes shed light on interconnected biogeochemical processes in an aquifer system.</title>
        <authorList>
            <person name="Anantharaman K."/>
            <person name="Brown C.T."/>
            <person name="Hug L.A."/>
            <person name="Sharon I."/>
            <person name="Castelle C.J."/>
            <person name="Probst A.J."/>
            <person name="Thomas B.C."/>
            <person name="Singh A."/>
            <person name="Wilkins M.J."/>
            <person name="Karaoz U."/>
            <person name="Brodie E.L."/>
            <person name="Williams K.H."/>
            <person name="Hubbard S.S."/>
            <person name="Banfield J.F."/>
        </authorList>
    </citation>
    <scope>NUCLEOTIDE SEQUENCE [LARGE SCALE GENOMIC DNA]</scope>
</reference>
<keyword evidence="2" id="KW-0812">Transmembrane</keyword>
<protein>
    <recommendedName>
        <fullName evidence="3">DUF4349 domain-containing protein</fullName>
    </recommendedName>
</protein>
<feature type="domain" description="DUF4349" evidence="3">
    <location>
        <begin position="110"/>
        <end position="323"/>
    </location>
</feature>
<dbReference type="Pfam" id="PF14257">
    <property type="entry name" value="DUF4349"/>
    <property type="match status" value="1"/>
</dbReference>
<evidence type="ECO:0000256" key="1">
    <source>
        <dbReference type="SAM" id="Coils"/>
    </source>
</evidence>
<keyword evidence="1" id="KW-0175">Coiled coil</keyword>
<evidence type="ECO:0000313" key="4">
    <source>
        <dbReference type="EMBL" id="OGY79393.1"/>
    </source>
</evidence>
<gene>
    <name evidence="4" type="ORF">A3B74_00950</name>
</gene>
<evidence type="ECO:0000256" key="2">
    <source>
        <dbReference type="SAM" id="Phobius"/>
    </source>
</evidence>
<keyword evidence="2" id="KW-1133">Transmembrane helix</keyword>
<evidence type="ECO:0000313" key="5">
    <source>
        <dbReference type="Proteomes" id="UP000177165"/>
    </source>
</evidence>
<feature type="transmembrane region" description="Helical" evidence="2">
    <location>
        <begin position="12"/>
        <end position="33"/>
    </location>
</feature>
<organism evidence="4 5">
    <name type="scientific">Candidatus Kerfeldbacteria bacterium RIFCSPHIGHO2_02_FULL_42_14</name>
    <dbReference type="NCBI Taxonomy" id="1798540"/>
    <lineage>
        <taxon>Bacteria</taxon>
        <taxon>Candidatus Kerfeldiibacteriota</taxon>
    </lineage>
</organism>
<evidence type="ECO:0000259" key="3">
    <source>
        <dbReference type="Pfam" id="PF14257"/>
    </source>
</evidence>
<proteinExistence type="predicted"/>
<sequence length="361" mass="40687">MLQDTKQRLRTIFRFVVGGLVVLILLGIVGQFFSGIASSVRDNFSFIGVSKKQYGEASYESNLGSADSGSFLGLVRTTDTSSDTYTSAPRSESYDSNTTTTVMEGKLTQRKVIRNGSLSLLVKEAESVAKKIHSIATQYKGFVSQSRVYEVSDGVKSGNVTIRIPAADFYKALGEIKALAIKVENEQVDADDVTEQYIDLQAQLRNLQAEEQQYLEIMKSAKTVEETLQVSERLASVRGRIEQIQGQLQYLERQVDMSTISIYLTAEADVEVFGVRWRPLYELKRAFRDMIEGLTNYADSMFRFILSLPVIILWVVTIGVIVIIAFRILRWFARRFLSFRHFFQKNDVKKNGKKNGVSPSV</sequence>
<dbReference type="InterPro" id="IPR025645">
    <property type="entry name" value="DUF4349"/>
</dbReference>
<feature type="transmembrane region" description="Helical" evidence="2">
    <location>
        <begin position="304"/>
        <end position="329"/>
    </location>
</feature>
<dbReference type="STRING" id="1798540.A3B74_00950"/>